<dbReference type="AlphaFoldDB" id="A0AA38HN99"/>
<reference evidence="12" key="1">
    <citation type="journal article" date="2023" name="G3 (Bethesda)">
        <title>Whole genome assemblies of Zophobas morio and Tenebrio molitor.</title>
        <authorList>
            <person name="Kaur S."/>
            <person name="Stinson S.A."/>
            <person name="diCenzo G.C."/>
        </authorList>
    </citation>
    <scope>NUCLEOTIDE SEQUENCE</scope>
    <source>
        <strain evidence="12">QUZm001</strain>
    </source>
</reference>
<keyword evidence="4 10" id="KW-1133">Transmembrane helix</keyword>
<keyword evidence="5" id="KW-0297">G-protein coupled receptor</keyword>
<comment type="subcellular location">
    <subcellularLocation>
        <location evidence="1">Membrane</location>
        <topology evidence="1">Multi-pass membrane protein</topology>
    </subcellularLocation>
</comment>
<evidence type="ECO:0000313" key="13">
    <source>
        <dbReference type="Proteomes" id="UP001168821"/>
    </source>
</evidence>
<dbReference type="PROSITE" id="PS50262">
    <property type="entry name" value="G_PROTEIN_RECEP_F1_2"/>
    <property type="match status" value="1"/>
</dbReference>
<keyword evidence="8" id="KW-0807">Transducer</keyword>
<feature type="transmembrane region" description="Helical" evidence="10">
    <location>
        <begin position="20"/>
        <end position="40"/>
    </location>
</feature>
<evidence type="ECO:0000256" key="5">
    <source>
        <dbReference type="ARBA" id="ARBA00023040"/>
    </source>
</evidence>
<evidence type="ECO:0000256" key="6">
    <source>
        <dbReference type="ARBA" id="ARBA00023136"/>
    </source>
</evidence>
<keyword evidence="13" id="KW-1185">Reference proteome</keyword>
<evidence type="ECO:0000256" key="2">
    <source>
        <dbReference type="ARBA" id="ARBA00010663"/>
    </source>
</evidence>
<dbReference type="EMBL" id="JALNTZ010000009">
    <property type="protein sequence ID" value="KAJ3640630.1"/>
    <property type="molecule type" value="Genomic_DNA"/>
</dbReference>
<gene>
    <name evidence="12" type="ORF">Zmor_027182</name>
</gene>
<feature type="transmembrane region" description="Helical" evidence="10">
    <location>
        <begin position="60"/>
        <end position="78"/>
    </location>
</feature>
<evidence type="ECO:0000259" key="11">
    <source>
        <dbReference type="PROSITE" id="PS50262"/>
    </source>
</evidence>
<dbReference type="Gene3D" id="1.20.1070.10">
    <property type="entry name" value="Rhodopsin 7-helix transmembrane proteins"/>
    <property type="match status" value="1"/>
</dbReference>
<dbReference type="Proteomes" id="UP001168821">
    <property type="component" value="Unassembled WGS sequence"/>
</dbReference>
<dbReference type="PRINTS" id="PR00237">
    <property type="entry name" value="GPCRRHODOPSN"/>
</dbReference>
<protein>
    <recommendedName>
        <fullName evidence="11">G-protein coupled receptors family 1 profile domain-containing protein</fullName>
    </recommendedName>
</protein>
<evidence type="ECO:0000313" key="12">
    <source>
        <dbReference type="EMBL" id="KAJ3640630.1"/>
    </source>
</evidence>
<evidence type="ECO:0000256" key="9">
    <source>
        <dbReference type="SAM" id="MobiDB-lite"/>
    </source>
</evidence>
<keyword evidence="3 10" id="KW-0812">Transmembrane</keyword>
<proteinExistence type="inferred from homology"/>
<keyword evidence="6 10" id="KW-0472">Membrane</keyword>
<dbReference type="PANTHER" id="PTHR45695">
    <property type="entry name" value="LEUCOKININ RECEPTOR-RELATED"/>
    <property type="match status" value="1"/>
</dbReference>
<dbReference type="InterPro" id="IPR017452">
    <property type="entry name" value="GPCR_Rhodpsn_7TM"/>
</dbReference>
<comment type="caution">
    <text evidence="12">The sequence shown here is derived from an EMBL/GenBank/DDBJ whole genome shotgun (WGS) entry which is preliminary data.</text>
</comment>
<dbReference type="InterPro" id="IPR000611">
    <property type="entry name" value="NPY_rcpt"/>
</dbReference>
<feature type="transmembrane region" description="Helical" evidence="10">
    <location>
        <begin position="99"/>
        <end position="120"/>
    </location>
</feature>
<comment type="similarity">
    <text evidence="2">Belongs to the G-protein coupled receptor 1 family.</text>
</comment>
<dbReference type="SUPFAM" id="SSF81321">
    <property type="entry name" value="Family A G protein-coupled receptor-like"/>
    <property type="match status" value="1"/>
</dbReference>
<name>A0AA38HN99_9CUCU</name>
<dbReference type="CDD" id="cd00637">
    <property type="entry name" value="7tm_classA_rhodopsin-like"/>
    <property type="match status" value="1"/>
</dbReference>
<feature type="domain" description="G-protein coupled receptors family 1 profile" evidence="11">
    <location>
        <begin position="1"/>
        <end position="316"/>
    </location>
</feature>
<dbReference type="PANTHER" id="PTHR45695:SF37">
    <property type="entry name" value="FREE FATTY ACID RECEPTOR 4-LIKE"/>
    <property type="match status" value="1"/>
</dbReference>
<feature type="transmembrane region" description="Helical" evidence="10">
    <location>
        <begin position="147"/>
        <end position="168"/>
    </location>
</feature>
<feature type="transmembrane region" description="Helical" evidence="10">
    <location>
        <begin position="300"/>
        <end position="319"/>
    </location>
</feature>
<organism evidence="12 13">
    <name type="scientific">Zophobas morio</name>
    <dbReference type="NCBI Taxonomy" id="2755281"/>
    <lineage>
        <taxon>Eukaryota</taxon>
        <taxon>Metazoa</taxon>
        <taxon>Ecdysozoa</taxon>
        <taxon>Arthropoda</taxon>
        <taxon>Hexapoda</taxon>
        <taxon>Insecta</taxon>
        <taxon>Pterygota</taxon>
        <taxon>Neoptera</taxon>
        <taxon>Endopterygota</taxon>
        <taxon>Coleoptera</taxon>
        <taxon>Polyphaga</taxon>
        <taxon>Cucujiformia</taxon>
        <taxon>Tenebrionidae</taxon>
        <taxon>Zophobas</taxon>
    </lineage>
</organism>
<evidence type="ECO:0000256" key="8">
    <source>
        <dbReference type="ARBA" id="ARBA00023224"/>
    </source>
</evidence>
<dbReference type="InterPro" id="IPR000276">
    <property type="entry name" value="GPCR_Rhodpsn"/>
</dbReference>
<evidence type="ECO:0000256" key="4">
    <source>
        <dbReference type="ARBA" id="ARBA00022989"/>
    </source>
</evidence>
<evidence type="ECO:0000256" key="3">
    <source>
        <dbReference type="ARBA" id="ARBA00022692"/>
    </source>
</evidence>
<dbReference type="GO" id="GO:0005886">
    <property type="term" value="C:plasma membrane"/>
    <property type="evidence" value="ECO:0007669"/>
    <property type="project" value="TreeGrafter"/>
</dbReference>
<dbReference type="Pfam" id="PF00001">
    <property type="entry name" value="7tm_1"/>
    <property type="match status" value="1"/>
</dbReference>
<evidence type="ECO:0000256" key="10">
    <source>
        <dbReference type="SAM" id="Phobius"/>
    </source>
</evidence>
<dbReference type="PRINTS" id="PR01012">
    <property type="entry name" value="NRPEPTIDEYR"/>
</dbReference>
<sequence length="360" mass="40894">MSATICSFFRFKDLRSVTNYFVGNLSTADLVLICSSPVVAYARTTASWVLGDIACKLVPYTQFVSAVVLLWTVTFIAIDRYKCIVVPPYRSTITVRRTVQICLVLWLISSVLFIPILLWFQTISIDSSTKICTLIFPKTSVIPLSTFYVMPIVIVACVLPILTQLVLYQRIFNKMISTRGTWASSCVMVSSVEPRGVNGNKNRQGRRQSELSISDIFVPWTRRLSVTTSNGSNGRQGSLSQQEEVRVNRHIKVIRVLFLNVIFVIVMWTPIIIVLVLLYIDGTRPNEDTNFFMRSYHLMGALIIAYFNTIINPIIYGILSDNFRAHMFFWKRSSQDASAPSTSRNNTMRNRAQNFETSET</sequence>
<dbReference type="GO" id="GO:0004983">
    <property type="term" value="F:neuropeptide Y receptor activity"/>
    <property type="evidence" value="ECO:0007669"/>
    <property type="project" value="InterPro"/>
</dbReference>
<feature type="transmembrane region" description="Helical" evidence="10">
    <location>
        <begin position="256"/>
        <end position="280"/>
    </location>
</feature>
<keyword evidence="7" id="KW-0675">Receptor</keyword>
<evidence type="ECO:0000256" key="7">
    <source>
        <dbReference type="ARBA" id="ARBA00023170"/>
    </source>
</evidence>
<feature type="region of interest" description="Disordered" evidence="9">
    <location>
        <begin position="336"/>
        <end position="360"/>
    </location>
</feature>
<evidence type="ECO:0000256" key="1">
    <source>
        <dbReference type="ARBA" id="ARBA00004141"/>
    </source>
</evidence>
<accession>A0AA38HN99</accession>